<gene>
    <name evidence="15" type="ORF">KC717_02785</name>
</gene>
<dbReference type="SUPFAM" id="SSF117018">
    <property type="entry name" value="ATP-dependent DNA ligase DNA-binding domain"/>
    <property type="match status" value="1"/>
</dbReference>
<dbReference type="InterPro" id="IPR012310">
    <property type="entry name" value="DNA_ligase_ATP-dep_cent"/>
</dbReference>
<keyword evidence="7" id="KW-0227">DNA damage</keyword>
<dbReference type="Gene3D" id="3.30.470.30">
    <property type="entry name" value="DNA ligase/mRNA capping enzyme"/>
    <property type="match status" value="1"/>
</dbReference>
<keyword evidence="5" id="KW-0235">DNA replication</keyword>
<dbReference type="SUPFAM" id="SSF56091">
    <property type="entry name" value="DNA ligase/mRNA capping enzyme, catalytic domain"/>
    <property type="match status" value="1"/>
</dbReference>
<dbReference type="InterPro" id="IPR012308">
    <property type="entry name" value="DNA_ligase_ATP-dep_N"/>
</dbReference>
<evidence type="ECO:0000256" key="11">
    <source>
        <dbReference type="ARBA" id="ARBA00023306"/>
    </source>
</evidence>
<dbReference type="Gene3D" id="1.10.3260.10">
    <property type="entry name" value="DNA ligase, ATP-dependent, N-terminal domain"/>
    <property type="match status" value="1"/>
</dbReference>
<keyword evidence="4" id="KW-0132">Cell division</keyword>
<dbReference type="GO" id="GO:0003910">
    <property type="term" value="F:DNA ligase (ATP) activity"/>
    <property type="evidence" value="ECO:0007669"/>
    <property type="project" value="UniProtKB-EC"/>
</dbReference>
<keyword evidence="6" id="KW-0547">Nucleotide-binding</keyword>
<evidence type="ECO:0000256" key="2">
    <source>
        <dbReference type="ARBA" id="ARBA00012727"/>
    </source>
</evidence>
<evidence type="ECO:0000256" key="7">
    <source>
        <dbReference type="ARBA" id="ARBA00022763"/>
    </source>
</evidence>
<dbReference type="PANTHER" id="PTHR45674:SF4">
    <property type="entry name" value="DNA LIGASE 1"/>
    <property type="match status" value="1"/>
</dbReference>
<sequence>MKFSDYCIYLDKVEHLSSRNEITEVLAEMLGKLSAQEVAAALYLFQGKLVPRFESLEFNLSTKLGLRALDGLEVKILSESLTFSAEDTYKQLGDVGLVTEERLGQLGMVGKSLTILEVHAKLVTIAEIEGAGSQGQKIELLQSLLRAVSPVEGRFIGRIVVGKLRLGVSDKTMLDALSWYKVGDKSLRKFIEEGYGRRSDIGLIAEMVLTNEIDRVKEELHNLHIKPGIPVASKLVERVPEVSEVFDRMQSCIVQPKLDGLRTQIHISEEGIEIFSRNMERLTDMFPDLCEAAIMLNLKSAVIDSETIGIDPETGEYLEFQKTIQRKRKHGVKNKSQEIPITAQAFDILFLDGNDISREPLEERVSILREILNSSESNTISLLDTVTCSTLDELELYFEEQVNAGLEGVIVKRPGTFYEPGTRNYDWIKLKASMKHGMVDTVDAIVLGYYAGTGARSKFGIGALLVGLFDDDSGTYQSVAKVGTGISDNQFLQIKKDLDERSVDDKPNNYDIAKELEPTVYVKPEIIVVVEADEVTRSTMHTASKDEQGRGLSMRFPRLKVWNRKDKDVSTATTISELLTMSTK</sequence>
<dbReference type="GO" id="GO:0006310">
    <property type="term" value="P:DNA recombination"/>
    <property type="evidence" value="ECO:0007669"/>
    <property type="project" value="UniProtKB-KW"/>
</dbReference>
<keyword evidence="3 15" id="KW-0436">Ligase</keyword>
<evidence type="ECO:0000256" key="9">
    <source>
        <dbReference type="ARBA" id="ARBA00023172"/>
    </source>
</evidence>
<comment type="caution">
    <text evidence="15">The sequence shown here is derived from an EMBL/GenBank/DDBJ whole genome shotgun (WGS) entry which is preliminary data.</text>
</comment>
<dbReference type="GO" id="GO:0006281">
    <property type="term" value="P:DNA repair"/>
    <property type="evidence" value="ECO:0007669"/>
    <property type="project" value="UniProtKB-KW"/>
</dbReference>
<dbReference type="GO" id="GO:0003677">
    <property type="term" value="F:DNA binding"/>
    <property type="evidence" value="ECO:0007669"/>
    <property type="project" value="InterPro"/>
</dbReference>
<evidence type="ECO:0000256" key="13">
    <source>
        <dbReference type="RuleBase" id="RU004196"/>
    </source>
</evidence>
<dbReference type="SUPFAM" id="SSF50249">
    <property type="entry name" value="Nucleic acid-binding proteins"/>
    <property type="match status" value="1"/>
</dbReference>
<dbReference type="Pfam" id="PF04675">
    <property type="entry name" value="DNA_ligase_A_N"/>
    <property type="match status" value="1"/>
</dbReference>
<name>A0A955L7R6_9BACT</name>
<feature type="domain" description="ATP-dependent DNA ligase family profile" evidence="14">
    <location>
        <begin position="334"/>
        <end position="457"/>
    </location>
</feature>
<dbReference type="InterPro" id="IPR012309">
    <property type="entry name" value="DNA_ligase_ATP-dep_C"/>
</dbReference>
<keyword evidence="9" id="KW-0233">DNA recombination</keyword>
<comment type="similarity">
    <text evidence="1 13">Belongs to the ATP-dependent DNA ligase family.</text>
</comment>
<dbReference type="AlphaFoldDB" id="A0A955L7R6"/>
<dbReference type="InterPro" id="IPR050191">
    <property type="entry name" value="ATP-dep_DNA_ligase"/>
</dbReference>
<dbReference type="InterPro" id="IPR000977">
    <property type="entry name" value="DNA_ligase_ATP-dep"/>
</dbReference>
<evidence type="ECO:0000256" key="5">
    <source>
        <dbReference type="ARBA" id="ARBA00022705"/>
    </source>
</evidence>
<evidence type="ECO:0000256" key="3">
    <source>
        <dbReference type="ARBA" id="ARBA00022598"/>
    </source>
</evidence>
<dbReference type="GO" id="GO:0005524">
    <property type="term" value="F:ATP binding"/>
    <property type="evidence" value="ECO:0007669"/>
    <property type="project" value="UniProtKB-KW"/>
</dbReference>
<evidence type="ECO:0000256" key="10">
    <source>
        <dbReference type="ARBA" id="ARBA00023204"/>
    </source>
</evidence>
<dbReference type="GO" id="GO:0051301">
    <property type="term" value="P:cell division"/>
    <property type="evidence" value="ECO:0007669"/>
    <property type="project" value="UniProtKB-KW"/>
</dbReference>
<dbReference type="Proteomes" id="UP000754563">
    <property type="component" value="Unassembled WGS sequence"/>
</dbReference>
<keyword evidence="10" id="KW-0234">DNA repair</keyword>
<evidence type="ECO:0000256" key="12">
    <source>
        <dbReference type="ARBA" id="ARBA00034003"/>
    </source>
</evidence>
<comment type="catalytic activity">
    <reaction evidence="12">
        <text>ATP + (deoxyribonucleotide)n-3'-hydroxyl + 5'-phospho-(deoxyribonucleotide)m = (deoxyribonucleotide)n+m + AMP + diphosphate.</text>
        <dbReference type="EC" id="6.5.1.1"/>
    </reaction>
</comment>
<dbReference type="Pfam" id="PF04679">
    <property type="entry name" value="DNA_ligase_A_C"/>
    <property type="match status" value="1"/>
</dbReference>
<dbReference type="EMBL" id="JAGQLH010000026">
    <property type="protein sequence ID" value="MCA9385549.1"/>
    <property type="molecule type" value="Genomic_DNA"/>
</dbReference>
<evidence type="ECO:0000313" key="15">
    <source>
        <dbReference type="EMBL" id="MCA9385549.1"/>
    </source>
</evidence>
<reference evidence="15" key="1">
    <citation type="submission" date="2020-04" db="EMBL/GenBank/DDBJ databases">
        <authorList>
            <person name="Zhang T."/>
        </authorList>
    </citation>
    <scope>NUCLEOTIDE SEQUENCE</scope>
    <source>
        <strain evidence="15">HKST-UBA11</strain>
    </source>
</reference>
<dbReference type="GO" id="GO:0071897">
    <property type="term" value="P:DNA biosynthetic process"/>
    <property type="evidence" value="ECO:0007669"/>
    <property type="project" value="InterPro"/>
</dbReference>
<dbReference type="GO" id="GO:0006273">
    <property type="term" value="P:lagging strand elongation"/>
    <property type="evidence" value="ECO:0007669"/>
    <property type="project" value="TreeGrafter"/>
</dbReference>
<evidence type="ECO:0000313" key="16">
    <source>
        <dbReference type="Proteomes" id="UP000754563"/>
    </source>
</evidence>
<dbReference type="Gene3D" id="2.40.50.140">
    <property type="entry name" value="Nucleic acid-binding proteins"/>
    <property type="match status" value="1"/>
</dbReference>
<dbReference type="InterPro" id="IPR036599">
    <property type="entry name" value="DNA_ligase_N_sf"/>
</dbReference>
<dbReference type="PROSITE" id="PS00333">
    <property type="entry name" value="DNA_LIGASE_A2"/>
    <property type="match status" value="1"/>
</dbReference>
<protein>
    <recommendedName>
        <fullName evidence="2">DNA ligase (ATP)</fullName>
        <ecNumber evidence="2">6.5.1.1</ecNumber>
    </recommendedName>
</protein>
<evidence type="ECO:0000256" key="8">
    <source>
        <dbReference type="ARBA" id="ARBA00022840"/>
    </source>
</evidence>
<evidence type="ECO:0000256" key="4">
    <source>
        <dbReference type="ARBA" id="ARBA00022618"/>
    </source>
</evidence>
<accession>A0A955L7R6</accession>
<dbReference type="EC" id="6.5.1.1" evidence="2"/>
<dbReference type="PANTHER" id="PTHR45674">
    <property type="entry name" value="DNA LIGASE 1/3 FAMILY MEMBER"/>
    <property type="match status" value="1"/>
</dbReference>
<evidence type="ECO:0000256" key="6">
    <source>
        <dbReference type="ARBA" id="ARBA00022741"/>
    </source>
</evidence>
<evidence type="ECO:0000256" key="1">
    <source>
        <dbReference type="ARBA" id="ARBA00007572"/>
    </source>
</evidence>
<proteinExistence type="inferred from homology"/>
<reference evidence="15" key="2">
    <citation type="journal article" date="2021" name="Microbiome">
        <title>Successional dynamics and alternative stable states in a saline activated sludge microbial community over 9 years.</title>
        <authorList>
            <person name="Wang Y."/>
            <person name="Ye J."/>
            <person name="Ju F."/>
            <person name="Liu L."/>
            <person name="Boyd J.A."/>
            <person name="Deng Y."/>
            <person name="Parks D.H."/>
            <person name="Jiang X."/>
            <person name="Yin X."/>
            <person name="Woodcroft B.J."/>
            <person name="Tyson G.W."/>
            <person name="Hugenholtz P."/>
            <person name="Polz M.F."/>
            <person name="Zhang T."/>
        </authorList>
    </citation>
    <scope>NUCLEOTIDE SEQUENCE</scope>
    <source>
        <strain evidence="15">HKST-UBA11</strain>
    </source>
</reference>
<dbReference type="PROSITE" id="PS50160">
    <property type="entry name" value="DNA_LIGASE_A3"/>
    <property type="match status" value="1"/>
</dbReference>
<dbReference type="InterPro" id="IPR016059">
    <property type="entry name" value="DNA_ligase_ATP-dep_CS"/>
</dbReference>
<evidence type="ECO:0000259" key="14">
    <source>
        <dbReference type="PROSITE" id="PS50160"/>
    </source>
</evidence>
<keyword evidence="11" id="KW-0131">Cell cycle</keyword>
<dbReference type="InterPro" id="IPR012340">
    <property type="entry name" value="NA-bd_OB-fold"/>
</dbReference>
<dbReference type="Pfam" id="PF01068">
    <property type="entry name" value="DNA_ligase_A_M"/>
    <property type="match status" value="1"/>
</dbReference>
<keyword evidence="8" id="KW-0067">ATP-binding</keyword>
<organism evidence="15 16">
    <name type="scientific">Candidatus Dojkabacteria bacterium</name>
    <dbReference type="NCBI Taxonomy" id="2099670"/>
    <lineage>
        <taxon>Bacteria</taxon>
        <taxon>Candidatus Dojkabacteria</taxon>
    </lineage>
</organism>
<dbReference type="NCBIfam" id="TIGR00574">
    <property type="entry name" value="dnl1"/>
    <property type="match status" value="1"/>
</dbReference>